<evidence type="ECO:0000313" key="2">
    <source>
        <dbReference type="EMBL" id="KER07182.1"/>
    </source>
</evidence>
<comment type="caution">
    <text evidence="2">The sequence shown here is derived from an EMBL/GenBank/DDBJ whole genome shotgun (WGS) entry which is preliminary data.</text>
</comment>
<accession>A0A081S8C9</accession>
<reference evidence="2 3" key="1">
    <citation type="submission" date="2014-06" db="EMBL/GenBank/DDBJ databases">
        <authorList>
            <person name="Ngugi D.K."/>
            <person name="Blom J."/>
            <person name="Alam I."/>
            <person name="Rashid M."/>
            <person name="Ba Alawi W."/>
            <person name="Zhang G."/>
            <person name="Hikmawan T."/>
            <person name="Guan Y."/>
            <person name="Antunes A."/>
            <person name="Siam R."/>
            <person name="Eldorry H."/>
            <person name="Bajic V."/>
            <person name="Stingl U."/>
        </authorList>
    </citation>
    <scope>NUCLEOTIDE SEQUENCE [LARGE SCALE GENOMIC DNA]</scope>
    <source>
        <strain evidence="2">SCGC AAA799-E16</strain>
    </source>
</reference>
<gene>
    <name evidence="2" type="primary">hyuA</name>
    <name evidence="2" type="ORF">AAA799E16_00137</name>
</gene>
<name>A0A081S8C9_9ARCH</name>
<dbReference type="Pfam" id="PF01979">
    <property type="entry name" value="Amidohydro_1"/>
    <property type="match status" value="1"/>
</dbReference>
<dbReference type="InterPro" id="IPR011059">
    <property type="entry name" value="Metal-dep_hydrolase_composite"/>
</dbReference>
<keyword evidence="3" id="KW-1185">Reference proteome</keyword>
<evidence type="ECO:0000259" key="1">
    <source>
        <dbReference type="Pfam" id="PF01979"/>
    </source>
</evidence>
<dbReference type="AlphaFoldDB" id="A0A081S8C9"/>
<protein>
    <submittedName>
        <fullName evidence="2">D-phenylhydantoinase protein</fullName>
        <ecNumber evidence="2">3.5.2.2</ecNumber>
    </submittedName>
</protein>
<dbReference type="PANTHER" id="PTHR43668:SF2">
    <property type="entry name" value="ALLANTOINASE"/>
    <property type="match status" value="1"/>
</dbReference>
<dbReference type="PANTHER" id="PTHR43668">
    <property type="entry name" value="ALLANTOINASE"/>
    <property type="match status" value="1"/>
</dbReference>
<dbReference type="GO" id="GO:0005737">
    <property type="term" value="C:cytoplasm"/>
    <property type="evidence" value="ECO:0007669"/>
    <property type="project" value="TreeGrafter"/>
</dbReference>
<evidence type="ECO:0000313" key="3">
    <source>
        <dbReference type="Proteomes" id="UP000028027"/>
    </source>
</evidence>
<dbReference type="EC" id="3.5.2.2" evidence="2"/>
<dbReference type="Gene3D" id="2.30.40.10">
    <property type="entry name" value="Urease, subunit C, domain 1"/>
    <property type="match status" value="1"/>
</dbReference>
<dbReference type="InterPro" id="IPR050138">
    <property type="entry name" value="DHOase/Allantoinase_Hydrolase"/>
</dbReference>
<proteinExistence type="predicted"/>
<dbReference type="Gene3D" id="3.20.20.140">
    <property type="entry name" value="Metal-dependent hydrolases"/>
    <property type="match status" value="1"/>
</dbReference>
<dbReference type="SUPFAM" id="SSF51338">
    <property type="entry name" value="Composite domain of metallo-dependent hydrolases"/>
    <property type="match status" value="2"/>
</dbReference>
<dbReference type="GO" id="GO:0006145">
    <property type="term" value="P:purine nucleobase catabolic process"/>
    <property type="evidence" value="ECO:0007669"/>
    <property type="project" value="TreeGrafter"/>
</dbReference>
<sequence>MTYDTVIVDSHVILPQGMVDKNILIDEGKVVGLTNDLPACDTKINGNGLISVPGPIDTHVHYGVYSPINEAAKTESHAAAIGGVTTMMRMLRLGDPFSSSLQAQLDAASQNHYVDYAIHASIFTPQQINEMDYCINKGITSFKIYMNLGGEIGHVYMDMPPNSSELVAANVDVTDEIVEQTVKTAASLGCPVLVHAEDYESCGCGIQTAREKKQDGLSAWSNSRSPEFEAKAIKTVSKFGRDYDCVIYFVHIQEEKKLGTKIFVETCPHYLTLSYEKQDGYLAKVMPPIRTENDRKAVWGALSANQIDTIGTDHVANQLKLKLGGDDVWSALAGFPGIGTVLPIVLSDGVNQNKITLEQFVRFTSQNAAQIFGMYPQKGTLEKNSDADVTMIDLRKEKKVTSELFGGFSDYIVYEGRNLKGWPVKTIVRGELVAEDFEVIGKLGHGKLVQRNIDRNS</sequence>
<dbReference type="Proteomes" id="UP000028027">
    <property type="component" value="Unassembled WGS sequence"/>
</dbReference>
<dbReference type="SUPFAM" id="SSF51556">
    <property type="entry name" value="Metallo-dependent hydrolases"/>
    <property type="match status" value="1"/>
</dbReference>
<dbReference type="PATRIC" id="fig|1502292.3.peg.116"/>
<organism evidence="2 3">
    <name type="scientific">Marine Group I thaumarchaeote SCGC AAA799-E16</name>
    <dbReference type="NCBI Taxonomy" id="1502292"/>
    <lineage>
        <taxon>Archaea</taxon>
        <taxon>Nitrososphaerota</taxon>
        <taxon>Marine Group I</taxon>
    </lineage>
</organism>
<feature type="domain" description="Amidohydrolase-related" evidence="1">
    <location>
        <begin position="52"/>
        <end position="433"/>
    </location>
</feature>
<dbReference type="GO" id="GO:0004157">
    <property type="term" value="F:dihydropyrimidinase activity"/>
    <property type="evidence" value="ECO:0007669"/>
    <property type="project" value="UniProtKB-EC"/>
</dbReference>
<keyword evidence="2" id="KW-0378">Hydrolase</keyword>
<dbReference type="EMBL" id="JNVL01000001">
    <property type="protein sequence ID" value="KER07182.1"/>
    <property type="molecule type" value="Genomic_DNA"/>
</dbReference>
<dbReference type="InterPro" id="IPR006680">
    <property type="entry name" value="Amidohydro-rel"/>
</dbReference>
<dbReference type="InterPro" id="IPR032466">
    <property type="entry name" value="Metal_Hydrolase"/>
</dbReference>
<dbReference type="GO" id="GO:0004038">
    <property type="term" value="F:allantoinase activity"/>
    <property type="evidence" value="ECO:0007669"/>
    <property type="project" value="TreeGrafter"/>
</dbReference>